<comment type="caution">
    <text evidence="7">The sequence shown here is derived from an EMBL/GenBank/DDBJ whole genome shotgun (WGS) entry which is preliminary data.</text>
</comment>
<feature type="transmembrane region" description="Helical" evidence="5">
    <location>
        <begin position="159"/>
        <end position="179"/>
    </location>
</feature>
<organism evidence="7 10">
    <name type="scientific">Rotaria socialis</name>
    <dbReference type="NCBI Taxonomy" id="392032"/>
    <lineage>
        <taxon>Eukaryota</taxon>
        <taxon>Metazoa</taxon>
        <taxon>Spiralia</taxon>
        <taxon>Gnathifera</taxon>
        <taxon>Rotifera</taxon>
        <taxon>Eurotatoria</taxon>
        <taxon>Bdelloidea</taxon>
        <taxon>Philodinida</taxon>
        <taxon>Philodinidae</taxon>
        <taxon>Rotaria</taxon>
    </lineage>
</organism>
<dbReference type="GO" id="GO:0004930">
    <property type="term" value="F:G protein-coupled receptor activity"/>
    <property type="evidence" value="ECO:0007669"/>
    <property type="project" value="InterPro"/>
</dbReference>
<comment type="subcellular location">
    <subcellularLocation>
        <location evidence="1">Membrane</location>
    </subcellularLocation>
</comment>
<feature type="domain" description="G-protein coupled receptors family 1 profile" evidence="6">
    <location>
        <begin position="3"/>
        <end position="263"/>
    </location>
</feature>
<feature type="transmembrane region" description="Helical" evidence="5">
    <location>
        <begin position="237"/>
        <end position="256"/>
    </location>
</feature>
<reference evidence="7" key="1">
    <citation type="submission" date="2021-02" db="EMBL/GenBank/DDBJ databases">
        <authorList>
            <person name="Nowell W R."/>
        </authorList>
    </citation>
    <scope>NUCLEOTIDE SEQUENCE</scope>
</reference>
<keyword evidence="4 5" id="KW-0472">Membrane</keyword>
<dbReference type="EMBL" id="CAJNYT010001140">
    <property type="protein sequence ID" value="CAF3397462.1"/>
    <property type="molecule type" value="Genomic_DNA"/>
</dbReference>
<dbReference type="InterPro" id="IPR017452">
    <property type="entry name" value="GPCR_Rhodpsn_7TM"/>
</dbReference>
<sequence length="297" mass="34864">MLFSILIIAYFARNHEVRSKFKNHGWFVLIIVNFTQLLLDLPMPMNYYRMGTVWPASNEYCVWWTWCEFSLNTIGLFLMAWVLVERYVLIFHPHAMIQSRWKKWIFHFTPIILSLIWAPTLYLVLVVISPYCTNEWDFGSVNCGIPCYFTVNFLGQFDFIFNIAFPVMIITLANLALIIRLTYQKMSRHQIKNWRRHCKVVFQLGIVSSLYLAFWLPTMITELVQITVMPSFMMDQLQTILFVVYFIPLLLPMICLSTQPELVKKIANSITIRKLNVIGITTVNRGVEQAVTNTHAQ</sequence>
<dbReference type="OrthoDB" id="9984806at2759"/>
<dbReference type="AlphaFoldDB" id="A0A817X867"/>
<dbReference type="Gene3D" id="1.20.1070.10">
    <property type="entry name" value="Rhodopsin 7-helix transmembrane proteins"/>
    <property type="match status" value="1"/>
</dbReference>
<dbReference type="CDD" id="cd00637">
    <property type="entry name" value="7tm_classA_rhodopsin-like"/>
    <property type="match status" value="1"/>
</dbReference>
<dbReference type="EMBL" id="CAJNYV010002672">
    <property type="protein sequence ID" value="CAF3492270.1"/>
    <property type="molecule type" value="Genomic_DNA"/>
</dbReference>
<dbReference type="SUPFAM" id="SSF81321">
    <property type="entry name" value="Family A G protein-coupled receptor-like"/>
    <property type="match status" value="1"/>
</dbReference>
<evidence type="ECO:0000256" key="1">
    <source>
        <dbReference type="ARBA" id="ARBA00004370"/>
    </source>
</evidence>
<evidence type="ECO:0000256" key="4">
    <source>
        <dbReference type="ARBA" id="ARBA00023136"/>
    </source>
</evidence>
<feature type="transmembrane region" description="Helical" evidence="5">
    <location>
        <begin position="104"/>
        <end position="128"/>
    </location>
</feature>
<dbReference type="Proteomes" id="UP000663825">
    <property type="component" value="Unassembled WGS sequence"/>
</dbReference>
<feature type="transmembrane region" description="Helical" evidence="5">
    <location>
        <begin position="200"/>
        <end position="217"/>
    </location>
</feature>
<feature type="transmembrane region" description="Helical" evidence="5">
    <location>
        <begin position="63"/>
        <end position="84"/>
    </location>
</feature>
<evidence type="ECO:0000256" key="3">
    <source>
        <dbReference type="ARBA" id="ARBA00022989"/>
    </source>
</evidence>
<dbReference type="GO" id="GO:0016020">
    <property type="term" value="C:membrane"/>
    <property type="evidence" value="ECO:0007669"/>
    <property type="project" value="UniProtKB-SubCell"/>
</dbReference>
<dbReference type="Proteomes" id="UP000663872">
    <property type="component" value="Unassembled WGS sequence"/>
</dbReference>
<feature type="transmembrane region" description="Helical" evidence="5">
    <location>
        <begin position="25"/>
        <end position="43"/>
    </location>
</feature>
<dbReference type="EMBL" id="CAJNXB010004245">
    <property type="protein sequence ID" value="CAF3366106.1"/>
    <property type="molecule type" value="Genomic_DNA"/>
</dbReference>
<dbReference type="Pfam" id="PF00001">
    <property type="entry name" value="7tm_1"/>
    <property type="match status" value="1"/>
</dbReference>
<protein>
    <recommendedName>
        <fullName evidence="6">G-protein coupled receptors family 1 profile domain-containing protein</fullName>
    </recommendedName>
</protein>
<evidence type="ECO:0000256" key="2">
    <source>
        <dbReference type="ARBA" id="ARBA00022692"/>
    </source>
</evidence>
<evidence type="ECO:0000313" key="7">
    <source>
        <dbReference type="EMBL" id="CAF3366106.1"/>
    </source>
</evidence>
<gene>
    <name evidence="8" type="ORF">GRG538_LOCUS9701</name>
    <name evidence="9" type="ORF">KIK155_LOCUS15231</name>
    <name evidence="7" type="ORF">TIS948_LOCUS24617</name>
</gene>
<evidence type="ECO:0000256" key="5">
    <source>
        <dbReference type="SAM" id="Phobius"/>
    </source>
</evidence>
<evidence type="ECO:0000259" key="6">
    <source>
        <dbReference type="PROSITE" id="PS50262"/>
    </source>
</evidence>
<accession>A0A817X867</accession>
<keyword evidence="3 5" id="KW-1133">Transmembrane helix</keyword>
<dbReference type="InterPro" id="IPR000276">
    <property type="entry name" value="GPCR_Rhodpsn"/>
</dbReference>
<name>A0A817X867_9BILA</name>
<dbReference type="Proteomes" id="UP000663865">
    <property type="component" value="Unassembled WGS sequence"/>
</dbReference>
<proteinExistence type="predicted"/>
<keyword evidence="2 5" id="KW-0812">Transmembrane</keyword>
<evidence type="ECO:0000313" key="9">
    <source>
        <dbReference type="EMBL" id="CAF3492270.1"/>
    </source>
</evidence>
<evidence type="ECO:0000313" key="10">
    <source>
        <dbReference type="Proteomes" id="UP000663825"/>
    </source>
</evidence>
<dbReference type="PROSITE" id="PS50262">
    <property type="entry name" value="G_PROTEIN_RECEP_F1_2"/>
    <property type="match status" value="1"/>
</dbReference>
<evidence type="ECO:0000313" key="8">
    <source>
        <dbReference type="EMBL" id="CAF3397462.1"/>
    </source>
</evidence>